<name>A0A8S9K4Z5_BRACR</name>
<comment type="caution">
    <text evidence="2">The sequence shown here is derived from an EMBL/GenBank/DDBJ whole genome shotgun (WGS) entry which is preliminary data.</text>
</comment>
<evidence type="ECO:0000256" key="1">
    <source>
        <dbReference type="SAM" id="MobiDB-lite"/>
    </source>
</evidence>
<accession>A0A8S9K4Z5</accession>
<dbReference type="AlphaFoldDB" id="A0A8S9K4Z5"/>
<evidence type="ECO:0000313" key="2">
    <source>
        <dbReference type="EMBL" id="KAF2589475.1"/>
    </source>
</evidence>
<feature type="region of interest" description="Disordered" evidence="1">
    <location>
        <begin position="1"/>
        <end position="44"/>
    </location>
</feature>
<sequence length="165" mass="18386">MMKASTRLDSSQTAVLHKQRRRRGSPEMNKGKVSASLCHEGNKEDSEKYSKRTVMLHSTPFFSDGRSWESQFGDFFFELVFVSSHLSCGHWRLSLWEVTSLAEIPAILGLFCRLKMKSLNLAIVLGRGRGSGIDNGAGGCSYSRSVTTLKEAGYEEDVLVEMEPS</sequence>
<gene>
    <name evidence="2" type="ORF">F2Q70_00040780</name>
</gene>
<protein>
    <submittedName>
        <fullName evidence="2">Uncharacterized protein</fullName>
    </submittedName>
</protein>
<proteinExistence type="predicted"/>
<organism evidence="2">
    <name type="scientific">Brassica cretica</name>
    <name type="common">Mustard</name>
    <dbReference type="NCBI Taxonomy" id="69181"/>
    <lineage>
        <taxon>Eukaryota</taxon>
        <taxon>Viridiplantae</taxon>
        <taxon>Streptophyta</taxon>
        <taxon>Embryophyta</taxon>
        <taxon>Tracheophyta</taxon>
        <taxon>Spermatophyta</taxon>
        <taxon>Magnoliopsida</taxon>
        <taxon>eudicotyledons</taxon>
        <taxon>Gunneridae</taxon>
        <taxon>Pentapetalae</taxon>
        <taxon>rosids</taxon>
        <taxon>malvids</taxon>
        <taxon>Brassicales</taxon>
        <taxon>Brassicaceae</taxon>
        <taxon>Brassiceae</taxon>
        <taxon>Brassica</taxon>
    </lineage>
</organism>
<dbReference type="EMBL" id="QGKY02000190">
    <property type="protein sequence ID" value="KAF2589475.1"/>
    <property type="molecule type" value="Genomic_DNA"/>
</dbReference>
<reference evidence="2" key="1">
    <citation type="submission" date="2019-12" db="EMBL/GenBank/DDBJ databases">
        <title>Genome sequencing and annotation of Brassica cretica.</title>
        <authorList>
            <person name="Studholme D.J."/>
            <person name="Sarris P.F."/>
        </authorList>
    </citation>
    <scope>NUCLEOTIDE SEQUENCE</scope>
    <source>
        <strain evidence="2">PFS-102/07</strain>
        <tissue evidence="2">Leaf</tissue>
    </source>
</reference>